<dbReference type="PROSITE" id="PS00107">
    <property type="entry name" value="PROTEIN_KINASE_ATP"/>
    <property type="match status" value="1"/>
</dbReference>
<keyword evidence="6" id="KW-1133">Transmembrane helix</keyword>
<gene>
    <name evidence="8" type="ORF">LZC95_30775</name>
</gene>
<sequence>MRGLSMLMEGEVFLEKYRIERQIGCGGMGAVYSAVDIDLDRRVAIKVLLPEIAASSLAATRFVNEGRAAARVEGDHVARVFAAGRTPDGLPYMVMEFLEGVDLEGLLRKRGRLAVWEAVDILRQALKGVAEAHRHGIVHRDLKPANLFLHRRGDGGYVVKVLDFGVSKANRPSTLATSDDQEEAELTVTKTLLGSPAYMSPEQLYDSKRVDVRTDIWSLGVIFYEMLAGVAPFEEKSLSDLVVAILHKTPPPLRELRPDIAPELERILDGCLTRDRDQRTASASVLAEQLEAFAASGLGDADTEPPPSLTEPAHTLVEPVRAMAEAAAATIVEPPPSSMMPPPSSMTPSSSLVKTHVWEPKPPPSLVLQVSFFFLMLAAFAVACIAMWRP</sequence>
<protein>
    <submittedName>
        <fullName evidence="8">Serine/threonine protein kinase</fullName>
    </submittedName>
</protein>
<evidence type="ECO:0000259" key="7">
    <source>
        <dbReference type="PROSITE" id="PS50011"/>
    </source>
</evidence>
<dbReference type="PROSITE" id="PS50011">
    <property type="entry name" value="PROTEIN_KINASE_DOM"/>
    <property type="match status" value="1"/>
</dbReference>
<dbReference type="RefSeq" id="WP_394841445.1">
    <property type="nucleotide sequence ID" value="NZ_CP089982.1"/>
</dbReference>
<evidence type="ECO:0000256" key="5">
    <source>
        <dbReference type="PROSITE-ProRule" id="PRU10141"/>
    </source>
</evidence>
<evidence type="ECO:0000256" key="3">
    <source>
        <dbReference type="ARBA" id="ARBA00022777"/>
    </source>
</evidence>
<reference evidence="8 9" key="1">
    <citation type="submission" date="2021-12" db="EMBL/GenBank/DDBJ databases">
        <title>Discovery of the Pendulisporaceae a myxobacterial family with distinct sporulation behavior and unique specialized metabolism.</title>
        <authorList>
            <person name="Garcia R."/>
            <person name="Popoff A."/>
            <person name="Bader C.D."/>
            <person name="Loehr J."/>
            <person name="Walesch S."/>
            <person name="Walt C."/>
            <person name="Boldt J."/>
            <person name="Bunk B."/>
            <person name="Haeckl F.J.F.P.J."/>
            <person name="Gunesch A.P."/>
            <person name="Birkelbach J."/>
            <person name="Nuebel U."/>
            <person name="Pietschmann T."/>
            <person name="Bach T."/>
            <person name="Mueller R."/>
        </authorList>
    </citation>
    <scope>NUCLEOTIDE SEQUENCE [LARGE SCALE GENOMIC DNA]</scope>
    <source>
        <strain evidence="8 9">MSr12523</strain>
    </source>
</reference>
<keyword evidence="3 8" id="KW-0418">Kinase</keyword>
<evidence type="ECO:0000256" key="6">
    <source>
        <dbReference type="SAM" id="Phobius"/>
    </source>
</evidence>
<dbReference type="SMART" id="SM00220">
    <property type="entry name" value="S_TKc"/>
    <property type="match status" value="1"/>
</dbReference>
<feature type="domain" description="Protein kinase" evidence="7">
    <location>
        <begin position="17"/>
        <end position="294"/>
    </location>
</feature>
<keyword evidence="4 5" id="KW-0067">ATP-binding</keyword>
<keyword evidence="1" id="KW-0808">Transferase</keyword>
<feature type="binding site" evidence="5">
    <location>
        <position position="46"/>
    </location>
    <ligand>
        <name>ATP</name>
        <dbReference type="ChEBI" id="CHEBI:30616"/>
    </ligand>
</feature>
<dbReference type="PANTHER" id="PTHR43289:SF6">
    <property type="entry name" value="SERINE_THREONINE-PROTEIN KINASE NEKL-3"/>
    <property type="match status" value="1"/>
</dbReference>
<dbReference type="InterPro" id="IPR017441">
    <property type="entry name" value="Protein_kinase_ATP_BS"/>
</dbReference>
<evidence type="ECO:0000256" key="1">
    <source>
        <dbReference type="ARBA" id="ARBA00022679"/>
    </source>
</evidence>
<dbReference type="GO" id="GO:0004674">
    <property type="term" value="F:protein serine/threonine kinase activity"/>
    <property type="evidence" value="ECO:0007669"/>
    <property type="project" value="UniProtKB-KW"/>
</dbReference>
<proteinExistence type="predicted"/>
<dbReference type="InterPro" id="IPR000719">
    <property type="entry name" value="Prot_kinase_dom"/>
</dbReference>
<keyword evidence="9" id="KW-1185">Reference proteome</keyword>
<organism evidence="8 9">
    <name type="scientific">Pendulispora brunnea</name>
    <dbReference type="NCBI Taxonomy" id="2905690"/>
    <lineage>
        <taxon>Bacteria</taxon>
        <taxon>Pseudomonadati</taxon>
        <taxon>Myxococcota</taxon>
        <taxon>Myxococcia</taxon>
        <taxon>Myxococcales</taxon>
        <taxon>Sorangiineae</taxon>
        <taxon>Pendulisporaceae</taxon>
        <taxon>Pendulispora</taxon>
    </lineage>
</organism>
<dbReference type="PANTHER" id="PTHR43289">
    <property type="entry name" value="MITOGEN-ACTIVATED PROTEIN KINASE KINASE KINASE 20-RELATED"/>
    <property type="match status" value="1"/>
</dbReference>
<dbReference type="SUPFAM" id="SSF56112">
    <property type="entry name" value="Protein kinase-like (PK-like)"/>
    <property type="match status" value="1"/>
</dbReference>
<dbReference type="Proteomes" id="UP001379533">
    <property type="component" value="Chromosome"/>
</dbReference>
<dbReference type="PROSITE" id="PS00108">
    <property type="entry name" value="PROTEIN_KINASE_ST"/>
    <property type="match status" value="1"/>
</dbReference>
<keyword evidence="2 5" id="KW-0547">Nucleotide-binding</keyword>
<dbReference type="InterPro" id="IPR011009">
    <property type="entry name" value="Kinase-like_dom_sf"/>
</dbReference>
<dbReference type="Pfam" id="PF00069">
    <property type="entry name" value="Pkinase"/>
    <property type="match status" value="1"/>
</dbReference>
<evidence type="ECO:0000313" key="8">
    <source>
        <dbReference type="EMBL" id="WXA90825.1"/>
    </source>
</evidence>
<evidence type="ECO:0000256" key="2">
    <source>
        <dbReference type="ARBA" id="ARBA00022741"/>
    </source>
</evidence>
<dbReference type="EMBL" id="CP089982">
    <property type="protein sequence ID" value="WXA90825.1"/>
    <property type="molecule type" value="Genomic_DNA"/>
</dbReference>
<keyword evidence="6" id="KW-0812">Transmembrane</keyword>
<name>A0ABZ2JWH4_9BACT</name>
<feature type="transmembrane region" description="Helical" evidence="6">
    <location>
        <begin position="366"/>
        <end position="388"/>
    </location>
</feature>
<dbReference type="InterPro" id="IPR008271">
    <property type="entry name" value="Ser/Thr_kinase_AS"/>
</dbReference>
<keyword evidence="8" id="KW-0723">Serine/threonine-protein kinase</keyword>
<dbReference type="Gene3D" id="1.10.510.10">
    <property type="entry name" value="Transferase(Phosphotransferase) domain 1"/>
    <property type="match status" value="1"/>
</dbReference>
<evidence type="ECO:0000256" key="4">
    <source>
        <dbReference type="ARBA" id="ARBA00022840"/>
    </source>
</evidence>
<dbReference type="CDD" id="cd14014">
    <property type="entry name" value="STKc_PknB_like"/>
    <property type="match status" value="1"/>
</dbReference>
<keyword evidence="6" id="KW-0472">Membrane</keyword>
<dbReference type="Gene3D" id="3.30.200.20">
    <property type="entry name" value="Phosphorylase Kinase, domain 1"/>
    <property type="match status" value="1"/>
</dbReference>
<evidence type="ECO:0000313" key="9">
    <source>
        <dbReference type="Proteomes" id="UP001379533"/>
    </source>
</evidence>
<accession>A0ABZ2JWH4</accession>